<dbReference type="GO" id="GO:0030600">
    <property type="term" value="F:feruloyl esterase activity"/>
    <property type="evidence" value="ECO:0007669"/>
    <property type="project" value="UniProtKB-EC"/>
</dbReference>
<keyword evidence="12" id="KW-1185">Reference proteome</keyword>
<dbReference type="SUPFAM" id="SSF53474">
    <property type="entry name" value="alpha/beta-Hydrolases"/>
    <property type="match status" value="1"/>
</dbReference>
<keyword evidence="4" id="KW-0858">Xylan degradation</keyword>
<comment type="subcellular location">
    <subcellularLocation>
        <location evidence="1">Secreted</location>
    </subcellularLocation>
</comment>
<evidence type="ECO:0000256" key="2">
    <source>
        <dbReference type="ARBA" id="ARBA00013091"/>
    </source>
</evidence>
<dbReference type="Gene3D" id="3.40.50.1820">
    <property type="entry name" value="alpha/beta hydrolase"/>
    <property type="match status" value="1"/>
</dbReference>
<dbReference type="InterPro" id="IPR043595">
    <property type="entry name" value="FaeB/C/D"/>
</dbReference>
<evidence type="ECO:0000256" key="8">
    <source>
        <dbReference type="ARBA" id="ARBA00023326"/>
    </source>
</evidence>
<evidence type="ECO:0000256" key="10">
    <source>
        <dbReference type="SAM" id="SignalP"/>
    </source>
</evidence>
<accession>A0A6A5QN16</accession>
<dbReference type="GO" id="GO:0005576">
    <property type="term" value="C:extracellular region"/>
    <property type="evidence" value="ECO:0007669"/>
    <property type="project" value="UniProtKB-SubCell"/>
</dbReference>
<dbReference type="OrthoDB" id="424610at2759"/>
<feature type="chain" id="PRO_5032956639" description="feruloyl esterase" evidence="10">
    <location>
        <begin position="21"/>
        <end position="329"/>
    </location>
</feature>
<organism evidence="11 12">
    <name type="scientific">Ampelomyces quisqualis</name>
    <name type="common">Powdery mildew agent</name>
    <dbReference type="NCBI Taxonomy" id="50730"/>
    <lineage>
        <taxon>Eukaryota</taxon>
        <taxon>Fungi</taxon>
        <taxon>Dikarya</taxon>
        <taxon>Ascomycota</taxon>
        <taxon>Pezizomycotina</taxon>
        <taxon>Dothideomycetes</taxon>
        <taxon>Pleosporomycetidae</taxon>
        <taxon>Pleosporales</taxon>
        <taxon>Pleosporineae</taxon>
        <taxon>Phaeosphaeriaceae</taxon>
        <taxon>Ampelomyces</taxon>
    </lineage>
</organism>
<reference evidence="11" key="1">
    <citation type="journal article" date="2020" name="Stud. Mycol.">
        <title>101 Dothideomycetes genomes: a test case for predicting lifestyles and emergence of pathogens.</title>
        <authorList>
            <person name="Haridas S."/>
            <person name="Albert R."/>
            <person name="Binder M."/>
            <person name="Bloem J."/>
            <person name="Labutti K."/>
            <person name="Salamov A."/>
            <person name="Andreopoulos B."/>
            <person name="Baker S."/>
            <person name="Barry K."/>
            <person name="Bills G."/>
            <person name="Bluhm B."/>
            <person name="Cannon C."/>
            <person name="Castanera R."/>
            <person name="Culley D."/>
            <person name="Daum C."/>
            <person name="Ezra D."/>
            <person name="Gonzalez J."/>
            <person name="Henrissat B."/>
            <person name="Kuo A."/>
            <person name="Liang C."/>
            <person name="Lipzen A."/>
            <person name="Lutzoni F."/>
            <person name="Magnuson J."/>
            <person name="Mondo S."/>
            <person name="Nolan M."/>
            <person name="Ohm R."/>
            <person name="Pangilinan J."/>
            <person name="Park H.-J."/>
            <person name="Ramirez L."/>
            <person name="Alfaro M."/>
            <person name="Sun H."/>
            <person name="Tritt A."/>
            <person name="Yoshinaga Y."/>
            <person name="Zwiers L.-H."/>
            <person name="Turgeon B."/>
            <person name="Goodwin S."/>
            <person name="Spatafora J."/>
            <person name="Crous P."/>
            <person name="Grigoriev I."/>
        </authorList>
    </citation>
    <scope>NUCLEOTIDE SEQUENCE</scope>
    <source>
        <strain evidence="11">HMLAC05119</strain>
    </source>
</reference>
<evidence type="ECO:0000313" key="12">
    <source>
        <dbReference type="Proteomes" id="UP000800096"/>
    </source>
</evidence>
<feature type="signal peptide" evidence="10">
    <location>
        <begin position="1"/>
        <end position="20"/>
    </location>
</feature>
<dbReference type="AlphaFoldDB" id="A0A6A5QN16"/>
<proteinExistence type="predicted"/>
<evidence type="ECO:0000256" key="1">
    <source>
        <dbReference type="ARBA" id="ARBA00004613"/>
    </source>
</evidence>
<dbReference type="InterPro" id="IPR029058">
    <property type="entry name" value="AB_hydrolase_fold"/>
</dbReference>
<dbReference type="Proteomes" id="UP000800096">
    <property type="component" value="Unassembled WGS sequence"/>
</dbReference>
<evidence type="ECO:0000256" key="4">
    <source>
        <dbReference type="ARBA" id="ARBA00022651"/>
    </source>
</evidence>
<sequence>MKSILATTAVFSLTALQGLASSVAKSGCNAPLPADAKPGNSVDLTLPSSSGVSPRNYRLHLPAGYDGTKKLPLILSFHGRKRSAKEQEELSRFNKAYGFEGISVYPQGVTAVKTPQWEGDPDAPAHISDVKFTLELMDHLEETYCIDSSRIYATGKSNGGGFTGLLACDPTASKRIAAFAPVSGAFYLNTVTQQLPDCKPGRLPIPIMEFHGLMDSTINYTGGLNDRGNAKSADIMTYVDLWAKRDGFAIDAKMTSTLCDGSQAHKQVKKYDWGCGTVVHYAYKNLEHDWPSSTPNGDTQDKLTCKEAEATSLILAWFKKWTLEGRARV</sequence>
<keyword evidence="6" id="KW-0378">Hydrolase</keyword>
<evidence type="ECO:0000313" key="11">
    <source>
        <dbReference type="EMBL" id="KAF1915427.1"/>
    </source>
</evidence>
<evidence type="ECO:0000256" key="5">
    <source>
        <dbReference type="ARBA" id="ARBA00022729"/>
    </source>
</evidence>
<dbReference type="EMBL" id="ML979136">
    <property type="protein sequence ID" value="KAF1915427.1"/>
    <property type="molecule type" value="Genomic_DNA"/>
</dbReference>
<dbReference type="PANTHER" id="PTHR38050:SF2">
    <property type="entry name" value="FERULOYL ESTERASE C-RELATED"/>
    <property type="match status" value="1"/>
</dbReference>
<keyword evidence="3" id="KW-0964">Secreted</keyword>
<dbReference type="PANTHER" id="PTHR38050">
    <property type="match status" value="1"/>
</dbReference>
<evidence type="ECO:0000256" key="6">
    <source>
        <dbReference type="ARBA" id="ARBA00022801"/>
    </source>
</evidence>
<comment type="catalytic activity">
    <reaction evidence="9">
        <text>feruloyl-polysaccharide + H2O = ferulate + polysaccharide.</text>
        <dbReference type="EC" id="3.1.1.73"/>
    </reaction>
</comment>
<protein>
    <recommendedName>
        <fullName evidence="2">feruloyl esterase</fullName>
        <ecNumber evidence="2">3.1.1.73</ecNumber>
    </recommendedName>
</protein>
<keyword evidence="8" id="KW-0624">Polysaccharide degradation</keyword>
<evidence type="ECO:0000256" key="7">
    <source>
        <dbReference type="ARBA" id="ARBA00023277"/>
    </source>
</evidence>
<dbReference type="EC" id="3.1.1.73" evidence="2"/>
<keyword evidence="7" id="KW-0119">Carbohydrate metabolism</keyword>
<evidence type="ECO:0000256" key="3">
    <source>
        <dbReference type="ARBA" id="ARBA00022525"/>
    </source>
</evidence>
<name>A0A6A5QN16_AMPQU</name>
<dbReference type="GO" id="GO:0045493">
    <property type="term" value="P:xylan catabolic process"/>
    <property type="evidence" value="ECO:0007669"/>
    <property type="project" value="UniProtKB-KW"/>
</dbReference>
<keyword evidence="5 10" id="KW-0732">Signal</keyword>
<gene>
    <name evidence="11" type="ORF">BDU57DRAFT_518389</name>
</gene>
<evidence type="ECO:0000256" key="9">
    <source>
        <dbReference type="ARBA" id="ARBA00034075"/>
    </source>
</evidence>